<keyword evidence="7" id="KW-1185">Reference proteome</keyword>
<organism evidence="6 7">
    <name type="scientific">Dactylonectria estremocensis</name>
    <dbReference type="NCBI Taxonomy" id="1079267"/>
    <lineage>
        <taxon>Eukaryota</taxon>
        <taxon>Fungi</taxon>
        <taxon>Dikarya</taxon>
        <taxon>Ascomycota</taxon>
        <taxon>Pezizomycotina</taxon>
        <taxon>Sordariomycetes</taxon>
        <taxon>Hypocreomycetidae</taxon>
        <taxon>Hypocreales</taxon>
        <taxon>Nectriaceae</taxon>
        <taxon>Dactylonectria</taxon>
    </lineage>
</organism>
<dbReference type="OrthoDB" id="5036824at2759"/>
<sequence length="503" mass="56054">MRTSELSAVQTKAVDREIAAKDTTDAKVSSRGITWPHQSKRHSAANTPPAKVKKRAARACKRCQARKVRYDVTYGMPCGNCRWDKMECIIQENRQQIKRVFTSNKVAGAEAQGPLIANVTNIHSGAEVRKSRGAAIGSFNGPTANKAPREATAAKEIIIHGAPSLNDHVLHLLLTRLEPDNKTTPLVVFLHLDQRSAFNYDDALLSNLLSQASLFGDLRSCQSPSSLKEPNLYGQLPAFFKPLPTKVAVEEVRYLQSKGALSVTSVPLQNALLQAYVEYVHPYMPLELFPFLNAVNAGDGRAGKVSLLMYQAVMFAATAFFDIEALPEGGYATRKAARKAFFQKTRPSGPSLIPKSPEADERDFKDAWHWIGLAISQAYIIGLHRDPGAAGISTLSQKLRKRIWWSCFMRDRLIALGMRQPSHTNDKDFDVPMLEDDDFEIEVFPEDNNVLPLECNLVRDITMQQELAELCIAKVQLGIYVGHMLNSLYSVNLRDIVHPREHH</sequence>
<dbReference type="CDD" id="cd12148">
    <property type="entry name" value="fungal_TF_MHR"/>
    <property type="match status" value="1"/>
</dbReference>
<dbReference type="SUPFAM" id="SSF57701">
    <property type="entry name" value="Zn2/Cys6 DNA-binding domain"/>
    <property type="match status" value="1"/>
</dbReference>
<dbReference type="SMART" id="SM00066">
    <property type="entry name" value="GAL4"/>
    <property type="match status" value="1"/>
</dbReference>
<dbReference type="Pfam" id="PF04082">
    <property type="entry name" value="Fungal_trans"/>
    <property type="match status" value="1"/>
</dbReference>
<name>A0A9P9JIV9_9HYPO</name>
<feature type="domain" description="Zn(2)-C6 fungal-type" evidence="4">
    <location>
        <begin position="54"/>
        <end position="99"/>
    </location>
</feature>
<evidence type="ECO:0000313" key="7">
    <source>
        <dbReference type="Proteomes" id="UP000717696"/>
    </source>
</evidence>
<dbReference type="InterPro" id="IPR036864">
    <property type="entry name" value="Zn2-C6_fun-type_DNA-bd_sf"/>
</dbReference>
<dbReference type="GO" id="GO:0006351">
    <property type="term" value="P:DNA-templated transcription"/>
    <property type="evidence" value="ECO:0007669"/>
    <property type="project" value="InterPro"/>
</dbReference>
<dbReference type="SMART" id="SM00906">
    <property type="entry name" value="Fungal_trans"/>
    <property type="match status" value="1"/>
</dbReference>
<dbReference type="GO" id="GO:0003677">
    <property type="term" value="F:DNA binding"/>
    <property type="evidence" value="ECO:0007669"/>
    <property type="project" value="InterPro"/>
</dbReference>
<dbReference type="PANTHER" id="PTHR47425:SF2">
    <property type="entry name" value="FARB-RELATED"/>
    <property type="match status" value="1"/>
</dbReference>
<proteinExistence type="predicted"/>
<protein>
    <submittedName>
        <fullName evidence="6">Fungal-specific transcription factor domain-containing protein</fullName>
    </submittedName>
</protein>
<dbReference type="CDD" id="cd00067">
    <property type="entry name" value="GAL4"/>
    <property type="match status" value="1"/>
</dbReference>
<dbReference type="Gene3D" id="4.10.240.10">
    <property type="entry name" value="Zn(2)-C6 fungal-type DNA-binding domain"/>
    <property type="match status" value="1"/>
</dbReference>
<dbReference type="GO" id="GO:0000981">
    <property type="term" value="F:DNA-binding transcription factor activity, RNA polymerase II-specific"/>
    <property type="evidence" value="ECO:0007669"/>
    <property type="project" value="InterPro"/>
</dbReference>
<evidence type="ECO:0000259" key="5">
    <source>
        <dbReference type="SMART" id="SM00906"/>
    </source>
</evidence>
<evidence type="ECO:0000256" key="3">
    <source>
        <dbReference type="SAM" id="MobiDB-lite"/>
    </source>
</evidence>
<dbReference type="AlphaFoldDB" id="A0A9P9JIV9"/>
<evidence type="ECO:0000256" key="1">
    <source>
        <dbReference type="ARBA" id="ARBA00022723"/>
    </source>
</evidence>
<gene>
    <name evidence="6" type="ORF">B0J13DRAFT_519969</name>
</gene>
<reference evidence="6" key="1">
    <citation type="journal article" date="2021" name="Nat. Commun.">
        <title>Genetic determinants of endophytism in the Arabidopsis root mycobiome.</title>
        <authorList>
            <person name="Mesny F."/>
            <person name="Miyauchi S."/>
            <person name="Thiergart T."/>
            <person name="Pickel B."/>
            <person name="Atanasova L."/>
            <person name="Karlsson M."/>
            <person name="Huettel B."/>
            <person name="Barry K.W."/>
            <person name="Haridas S."/>
            <person name="Chen C."/>
            <person name="Bauer D."/>
            <person name="Andreopoulos W."/>
            <person name="Pangilinan J."/>
            <person name="LaButti K."/>
            <person name="Riley R."/>
            <person name="Lipzen A."/>
            <person name="Clum A."/>
            <person name="Drula E."/>
            <person name="Henrissat B."/>
            <person name="Kohler A."/>
            <person name="Grigoriev I.V."/>
            <person name="Martin F.M."/>
            <person name="Hacquard S."/>
        </authorList>
    </citation>
    <scope>NUCLEOTIDE SEQUENCE</scope>
    <source>
        <strain evidence="6">MPI-CAGE-AT-0021</strain>
    </source>
</reference>
<evidence type="ECO:0000256" key="2">
    <source>
        <dbReference type="ARBA" id="ARBA00023242"/>
    </source>
</evidence>
<accession>A0A9P9JIV9</accession>
<dbReference type="PANTHER" id="PTHR47425">
    <property type="entry name" value="FARB-RELATED"/>
    <property type="match status" value="1"/>
</dbReference>
<evidence type="ECO:0000313" key="6">
    <source>
        <dbReference type="EMBL" id="KAH7160570.1"/>
    </source>
</evidence>
<dbReference type="InterPro" id="IPR052761">
    <property type="entry name" value="Fungal_Detox/Toxin_TFs"/>
</dbReference>
<dbReference type="InterPro" id="IPR001138">
    <property type="entry name" value="Zn2Cys6_DnaBD"/>
</dbReference>
<keyword evidence="1" id="KW-0479">Metal-binding</keyword>
<dbReference type="InterPro" id="IPR007219">
    <property type="entry name" value="XnlR_reg_dom"/>
</dbReference>
<evidence type="ECO:0000259" key="4">
    <source>
        <dbReference type="SMART" id="SM00066"/>
    </source>
</evidence>
<feature type="domain" description="Xylanolytic transcriptional activator regulatory" evidence="5">
    <location>
        <begin position="367"/>
        <end position="440"/>
    </location>
</feature>
<dbReference type="EMBL" id="JAGMUU010000002">
    <property type="protein sequence ID" value="KAH7160570.1"/>
    <property type="molecule type" value="Genomic_DNA"/>
</dbReference>
<feature type="region of interest" description="Disordered" evidence="3">
    <location>
        <begin position="20"/>
        <end position="51"/>
    </location>
</feature>
<comment type="caution">
    <text evidence="6">The sequence shown here is derived from an EMBL/GenBank/DDBJ whole genome shotgun (WGS) entry which is preliminary data.</text>
</comment>
<keyword evidence="2" id="KW-0539">Nucleus</keyword>
<dbReference type="GO" id="GO:0008270">
    <property type="term" value="F:zinc ion binding"/>
    <property type="evidence" value="ECO:0007669"/>
    <property type="project" value="InterPro"/>
</dbReference>
<dbReference type="Proteomes" id="UP000717696">
    <property type="component" value="Unassembled WGS sequence"/>
</dbReference>